<protein>
    <submittedName>
        <fullName evidence="14">D-alanyl-D-alanine carboxypeptidase</fullName>
    </submittedName>
    <submittedName>
        <fullName evidence="13">Peptidase M15</fullName>
    </submittedName>
</protein>
<evidence type="ECO:0000256" key="5">
    <source>
        <dbReference type="ARBA" id="ARBA00022960"/>
    </source>
</evidence>
<dbReference type="GO" id="GO:0009252">
    <property type="term" value="P:peptidoglycan biosynthetic process"/>
    <property type="evidence" value="ECO:0007669"/>
    <property type="project" value="UniProtKB-KW"/>
</dbReference>
<comment type="similarity">
    <text evidence="2 10">Belongs to the peptidase S11 family.</text>
</comment>
<dbReference type="EMBL" id="QLQD01000025">
    <property type="protein sequence ID" value="RLU58387.1"/>
    <property type="molecule type" value="Genomic_DNA"/>
</dbReference>
<dbReference type="InterPro" id="IPR037167">
    <property type="entry name" value="Peptidase_S11_C_sf"/>
</dbReference>
<sequence length="402" mass="45274">MKKCLISFLLVLVLLFIPLPVTADNTLHISSNAALVVEFDTGKILYAQDAEKRLPIASLTKILTVYLTLKEIKAGRLHWQDQVPISEYAKKLSENPEISNPTFTKDSYSVQELIDSSLIFSANSSAIALAEKVAGSEPKFVDKMKQQLMDWNISDFHIVNASGLNNTMLGECIYPGSAKTDENEMTAKDLAIISHHLISEFPEILKTTSQTKMTFEEEDFTNSNLLLSRQEMAYPGVDGLKTGTTENSGYSFIATALQDKMRVITVILNAKGEDSSRFSQTKTLLDYTYQTFEKKRIPKGHVFKEMVTIKRGKKEKIAVKTGEEMIIVKKKNTAKLSFQQDIKNSASLAPIDKNHYIGKIHFKDSDIKQTAYPGKKEETTIYTNAFVKKSNLIDKLLRFFKR</sequence>
<keyword evidence="5" id="KW-0133">Cell shape</keyword>
<evidence type="ECO:0000256" key="6">
    <source>
        <dbReference type="ARBA" id="ARBA00022984"/>
    </source>
</evidence>
<reference evidence="14 16" key="2">
    <citation type="submission" date="2018-06" db="EMBL/GenBank/DDBJ databases">
        <title>Mutators as drivers of adaptation in pathogenic bacteria and a risk factor for host jumps and vaccine escape.</title>
        <authorList>
            <person name="Barnes A.C."/>
            <person name="Silayeva O."/>
        </authorList>
    </citation>
    <scope>NUCLEOTIDE SEQUENCE [LARGE SCALE GENOMIC DNA]</scope>
    <source>
        <strain evidence="14 16">QMA0445</strain>
    </source>
</reference>
<evidence type="ECO:0000256" key="4">
    <source>
        <dbReference type="ARBA" id="ARBA00022801"/>
    </source>
</evidence>
<evidence type="ECO:0000256" key="9">
    <source>
        <dbReference type="PIRSR" id="PIRSR618044-2"/>
    </source>
</evidence>
<dbReference type="PRINTS" id="PR00725">
    <property type="entry name" value="DADACBPTASE1"/>
</dbReference>
<dbReference type="RefSeq" id="WP_017794608.1">
    <property type="nucleotide sequence ID" value="NZ_CP010783.1"/>
</dbReference>
<comment type="function">
    <text evidence="1">Removes C-terminal D-alanyl residues from sugar-peptide cell wall precursors.</text>
</comment>
<feature type="signal peptide" evidence="11">
    <location>
        <begin position="1"/>
        <end position="23"/>
    </location>
</feature>
<evidence type="ECO:0000256" key="1">
    <source>
        <dbReference type="ARBA" id="ARBA00003217"/>
    </source>
</evidence>
<evidence type="ECO:0000259" key="12">
    <source>
        <dbReference type="Pfam" id="PF00768"/>
    </source>
</evidence>
<keyword evidence="15" id="KW-1185">Reference proteome</keyword>
<keyword evidence="4" id="KW-0378">Hydrolase</keyword>
<accession>A0A3L8GP30</accession>
<evidence type="ECO:0000256" key="3">
    <source>
        <dbReference type="ARBA" id="ARBA00022729"/>
    </source>
</evidence>
<dbReference type="SMR" id="A0A3L8GP30"/>
<reference evidence="13 15" key="1">
    <citation type="journal article" date="2014" name="Genome Announc.">
        <title>Complete Genome Sequence of a Virulent Strain, Streptococcus iniae ISET0901, Isolated from Diseased Tilapia.</title>
        <authorList>
            <person name="Pridgeon J.W."/>
            <person name="Zhang D."/>
            <person name="Zhang L."/>
        </authorList>
    </citation>
    <scope>NUCLEOTIDE SEQUENCE [LARGE SCALE GENOMIC DNA]</scope>
    <source>
        <strain evidence="13 15">ISET0901</strain>
    </source>
</reference>
<dbReference type="KEGG" id="siq:DQ08_02080"/>
<dbReference type="PANTHER" id="PTHR21581:SF11">
    <property type="entry name" value="D-ALANYL-D-ALANINE CARBOXYPEPTIDASE DACA"/>
    <property type="match status" value="1"/>
</dbReference>
<dbReference type="InterPro" id="IPR001967">
    <property type="entry name" value="Peptidase_S11_N"/>
</dbReference>
<dbReference type="SUPFAM" id="SSF56601">
    <property type="entry name" value="beta-lactamase/transpeptidase-like"/>
    <property type="match status" value="1"/>
</dbReference>
<dbReference type="InterPro" id="IPR018044">
    <property type="entry name" value="Peptidase_S11"/>
</dbReference>
<dbReference type="InterPro" id="IPR015956">
    <property type="entry name" value="Peniciliin-bd_prot_C_sf"/>
</dbReference>
<evidence type="ECO:0000313" key="14">
    <source>
        <dbReference type="EMBL" id="RLU58387.1"/>
    </source>
</evidence>
<feature type="domain" description="Peptidase S11 D-alanyl-D-alanine carboxypeptidase A N-terminal" evidence="12">
    <location>
        <begin position="25"/>
        <end position="271"/>
    </location>
</feature>
<dbReference type="NCBIfam" id="NF038273">
    <property type="entry name" value="strep_PBP3"/>
    <property type="match status" value="1"/>
</dbReference>
<dbReference type="GO" id="GO:0008360">
    <property type="term" value="P:regulation of cell shape"/>
    <property type="evidence" value="ECO:0007669"/>
    <property type="project" value="UniProtKB-KW"/>
</dbReference>
<evidence type="ECO:0000256" key="11">
    <source>
        <dbReference type="SAM" id="SignalP"/>
    </source>
</evidence>
<evidence type="ECO:0000256" key="7">
    <source>
        <dbReference type="ARBA" id="ARBA00023316"/>
    </source>
</evidence>
<name>A0A3L8GP30_STRIN</name>
<dbReference type="SUPFAM" id="SSF69189">
    <property type="entry name" value="Penicillin-binding protein associated domain"/>
    <property type="match status" value="1"/>
</dbReference>
<dbReference type="GO" id="GO:0071555">
    <property type="term" value="P:cell wall organization"/>
    <property type="evidence" value="ECO:0007669"/>
    <property type="project" value="UniProtKB-KW"/>
</dbReference>
<dbReference type="Proteomes" id="UP000269148">
    <property type="component" value="Unassembled WGS sequence"/>
</dbReference>
<dbReference type="GeneID" id="35766497"/>
<dbReference type="GO" id="GO:0006508">
    <property type="term" value="P:proteolysis"/>
    <property type="evidence" value="ECO:0007669"/>
    <property type="project" value="InterPro"/>
</dbReference>
<keyword evidence="14" id="KW-0645">Protease</keyword>
<feature type="active site" description="Proton acceptor" evidence="8">
    <location>
        <position position="61"/>
    </location>
</feature>
<dbReference type="Pfam" id="PF00768">
    <property type="entry name" value="Peptidase_S11"/>
    <property type="match status" value="1"/>
</dbReference>
<evidence type="ECO:0000256" key="2">
    <source>
        <dbReference type="ARBA" id="ARBA00007164"/>
    </source>
</evidence>
<proteinExistence type="inferred from homology"/>
<evidence type="ECO:0000313" key="16">
    <source>
        <dbReference type="Proteomes" id="UP000269148"/>
    </source>
</evidence>
<feature type="active site" description="Acyl-ester intermediate" evidence="8">
    <location>
        <position position="58"/>
    </location>
</feature>
<keyword evidence="6" id="KW-0573">Peptidoglycan synthesis</keyword>
<dbReference type="STRING" id="1346.BMF34_02230"/>
<keyword evidence="14" id="KW-0121">Carboxypeptidase</keyword>
<feature type="chain" id="PRO_5018608346" evidence="11">
    <location>
        <begin position="24"/>
        <end position="402"/>
    </location>
</feature>
<dbReference type="Gene3D" id="2.60.410.10">
    <property type="entry name" value="D-Ala-D-Ala carboxypeptidase, C-terminal domain"/>
    <property type="match status" value="1"/>
</dbReference>
<evidence type="ECO:0000256" key="10">
    <source>
        <dbReference type="RuleBase" id="RU004016"/>
    </source>
</evidence>
<dbReference type="PANTHER" id="PTHR21581">
    <property type="entry name" value="D-ALANYL-D-ALANINE CARBOXYPEPTIDASE"/>
    <property type="match status" value="1"/>
</dbReference>
<keyword evidence="3 11" id="KW-0732">Signal</keyword>
<keyword evidence="7" id="KW-0961">Cell wall biogenesis/degradation</keyword>
<dbReference type="EMBL" id="CP007586">
    <property type="protein sequence ID" value="AHY15285.1"/>
    <property type="molecule type" value="Genomic_DNA"/>
</dbReference>
<evidence type="ECO:0000313" key="13">
    <source>
        <dbReference type="EMBL" id="AHY15285.1"/>
    </source>
</evidence>
<feature type="active site" evidence="8">
    <location>
        <position position="121"/>
    </location>
</feature>
<dbReference type="InterPro" id="IPR012338">
    <property type="entry name" value="Beta-lactam/transpept-like"/>
</dbReference>
<dbReference type="GO" id="GO:0009002">
    <property type="term" value="F:serine-type D-Ala-D-Ala carboxypeptidase activity"/>
    <property type="evidence" value="ECO:0007669"/>
    <property type="project" value="InterPro"/>
</dbReference>
<organism evidence="14 16">
    <name type="scientific">Streptococcus iniae</name>
    <name type="common">Streptococcus shiloi</name>
    <dbReference type="NCBI Taxonomy" id="1346"/>
    <lineage>
        <taxon>Bacteria</taxon>
        <taxon>Bacillati</taxon>
        <taxon>Bacillota</taxon>
        <taxon>Bacilli</taxon>
        <taxon>Lactobacillales</taxon>
        <taxon>Streptococcaceae</taxon>
        <taxon>Streptococcus</taxon>
    </lineage>
</organism>
<dbReference type="OrthoDB" id="9791132at2"/>
<dbReference type="KEGG" id="siz:SI82_02345"/>
<feature type="binding site" evidence="9">
    <location>
        <position position="241"/>
    </location>
    <ligand>
        <name>substrate</name>
    </ligand>
</feature>
<dbReference type="Gene3D" id="3.40.710.10">
    <property type="entry name" value="DD-peptidase/beta-lactamase superfamily"/>
    <property type="match status" value="1"/>
</dbReference>
<gene>
    <name evidence="14" type="ORF">DIY07_02295</name>
    <name evidence="13" type="ORF">DQ08_02080</name>
</gene>
<evidence type="ECO:0000313" key="15">
    <source>
        <dbReference type="Proteomes" id="UP000025245"/>
    </source>
</evidence>
<dbReference type="AlphaFoldDB" id="A0A3L8GP30"/>
<evidence type="ECO:0000256" key="8">
    <source>
        <dbReference type="PIRSR" id="PIRSR618044-1"/>
    </source>
</evidence>
<dbReference type="Proteomes" id="UP000025245">
    <property type="component" value="Chromosome"/>
</dbReference>